<dbReference type="Gene3D" id="4.10.520.10">
    <property type="entry name" value="IHF-like DNA-binding proteins"/>
    <property type="match status" value="1"/>
</dbReference>
<organism evidence="1 2">
    <name type="scientific">Ruminococcus albus</name>
    <dbReference type="NCBI Taxonomy" id="1264"/>
    <lineage>
        <taxon>Bacteria</taxon>
        <taxon>Bacillati</taxon>
        <taxon>Bacillota</taxon>
        <taxon>Clostridia</taxon>
        <taxon>Eubacteriales</taxon>
        <taxon>Oscillospiraceae</taxon>
        <taxon>Ruminococcus</taxon>
    </lineage>
</organism>
<dbReference type="GO" id="GO:0003677">
    <property type="term" value="F:DNA binding"/>
    <property type="evidence" value="ECO:0007669"/>
    <property type="project" value="UniProtKB-KW"/>
</dbReference>
<dbReference type="OrthoDB" id="1822927at2"/>
<dbReference type="SUPFAM" id="SSF47729">
    <property type="entry name" value="IHF-like DNA-binding proteins"/>
    <property type="match status" value="1"/>
</dbReference>
<evidence type="ECO:0000313" key="1">
    <source>
        <dbReference type="EMBL" id="SFB66382.1"/>
    </source>
</evidence>
<proteinExistence type="predicted"/>
<keyword evidence="1" id="KW-0238">DNA-binding</keyword>
<evidence type="ECO:0000313" key="2">
    <source>
        <dbReference type="Proteomes" id="UP000182192"/>
    </source>
</evidence>
<accession>A0A1I1CWC5</accession>
<dbReference type="Pfam" id="PF00216">
    <property type="entry name" value="Bac_DNA_binding"/>
    <property type="match status" value="1"/>
</dbReference>
<dbReference type="GO" id="GO:0030527">
    <property type="term" value="F:structural constituent of chromatin"/>
    <property type="evidence" value="ECO:0007669"/>
    <property type="project" value="InterPro"/>
</dbReference>
<dbReference type="AlphaFoldDB" id="A0A1I1CWC5"/>
<name>A0A1I1CWC5_RUMAL</name>
<dbReference type="RefSeq" id="WP_074959497.1">
    <property type="nucleotide sequence ID" value="NZ_FOKQ01000001.1"/>
</dbReference>
<gene>
    <name evidence="1" type="ORF">SAMN02910406_00057</name>
</gene>
<protein>
    <submittedName>
        <fullName evidence="1">Nucleoid DNA-binding protein</fullName>
    </submittedName>
</protein>
<dbReference type="InterPro" id="IPR010992">
    <property type="entry name" value="IHF-like_DNA-bd_dom_sf"/>
</dbReference>
<dbReference type="EMBL" id="FOKQ01000001">
    <property type="protein sequence ID" value="SFB66382.1"/>
    <property type="molecule type" value="Genomic_DNA"/>
</dbReference>
<dbReference type="InterPro" id="IPR000119">
    <property type="entry name" value="Hist_DNA-bd"/>
</dbReference>
<sequence length="81" mass="8784">MDTLEFTRELAARKGISEVTAYRYINSVMDTIRQVLAEGDEVRIGSFGKFTVISDLSGNKTPAFVSGKSLRQAVNAGEGIV</sequence>
<dbReference type="Proteomes" id="UP000182192">
    <property type="component" value="Unassembled WGS sequence"/>
</dbReference>
<reference evidence="1 2" key="1">
    <citation type="submission" date="2016-10" db="EMBL/GenBank/DDBJ databases">
        <authorList>
            <person name="de Groot N.N."/>
        </authorList>
    </citation>
    <scope>NUCLEOTIDE SEQUENCE [LARGE SCALE GENOMIC DNA]</scope>
    <source>
        <strain evidence="1 2">AR67</strain>
    </source>
</reference>